<dbReference type="PANTHER" id="PTHR42993">
    <property type="entry name" value="MAOC-LIKE DEHYDRATASE DOMAIN-CONTAINING PROTEIN"/>
    <property type="match status" value="1"/>
</dbReference>
<dbReference type="Gene3D" id="3.10.129.10">
    <property type="entry name" value="Hotdog Thioesterase"/>
    <property type="match status" value="1"/>
</dbReference>
<gene>
    <name evidence="2" type="ORF">ABUE30_05750</name>
</gene>
<dbReference type="InterPro" id="IPR039375">
    <property type="entry name" value="NodN-like"/>
</dbReference>
<dbReference type="PANTHER" id="PTHR42993:SF1">
    <property type="entry name" value="MAOC-LIKE DEHYDRATASE DOMAIN-CONTAINING PROTEIN"/>
    <property type="match status" value="1"/>
</dbReference>
<proteinExistence type="predicted"/>
<dbReference type="CDD" id="cd03450">
    <property type="entry name" value="NodN"/>
    <property type="match status" value="1"/>
</dbReference>
<evidence type="ECO:0000313" key="3">
    <source>
        <dbReference type="Proteomes" id="UP001629953"/>
    </source>
</evidence>
<reference evidence="2 3" key="1">
    <citation type="journal article" date="2013" name="Int. J. Syst. Evol. Microbiol.">
        <title>Celerinatantimonas yamalensis sp. nov., a cold-adapted diazotrophic bacterium from a cold permafrost brine.</title>
        <authorList>
            <person name="Shcherbakova V."/>
            <person name="Chuvilskaya N."/>
            <person name="Rivkina E."/>
            <person name="Demidov N."/>
            <person name="Uchaeva V."/>
            <person name="Suetin S."/>
            <person name="Suzina N."/>
            <person name="Gilichinsky D."/>
        </authorList>
    </citation>
    <scope>NUCLEOTIDE SEQUENCE [LARGE SCALE GENOMIC DNA]</scope>
    <source>
        <strain evidence="2 3">C7</strain>
    </source>
</reference>
<dbReference type="InterPro" id="IPR029069">
    <property type="entry name" value="HotDog_dom_sf"/>
</dbReference>
<dbReference type="InterPro" id="IPR002539">
    <property type="entry name" value="MaoC-like_dom"/>
</dbReference>
<dbReference type="Proteomes" id="UP001629953">
    <property type="component" value="Unassembled WGS sequence"/>
</dbReference>
<evidence type="ECO:0000259" key="1">
    <source>
        <dbReference type="Pfam" id="PF01575"/>
    </source>
</evidence>
<keyword evidence="3" id="KW-1185">Reference proteome</keyword>
<dbReference type="Pfam" id="PF01575">
    <property type="entry name" value="MaoC_dehydratas"/>
    <property type="match status" value="1"/>
</dbReference>
<protein>
    <submittedName>
        <fullName evidence="2">MaoC family dehydratase</fullName>
    </submittedName>
</protein>
<dbReference type="EMBL" id="JBEQCT010000002">
    <property type="protein sequence ID" value="MFM2484572.1"/>
    <property type="molecule type" value="Genomic_DNA"/>
</dbReference>
<organism evidence="2 3">
    <name type="scientific">Celerinatantimonas yamalensis</name>
    <dbReference type="NCBI Taxonomy" id="559956"/>
    <lineage>
        <taxon>Bacteria</taxon>
        <taxon>Pseudomonadati</taxon>
        <taxon>Pseudomonadota</taxon>
        <taxon>Gammaproteobacteria</taxon>
        <taxon>Celerinatantimonadaceae</taxon>
        <taxon>Celerinatantimonas</taxon>
    </lineage>
</organism>
<dbReference type="RefSeq" id="WP_408622757.1">
    <property type="nucleotide sequence ID" value="NZ_JBEQCT010000002.1"/>
</dbReference>
<name>A0ABW9G4Z8_9GAMM</name>
<dbReference type="SUPFAM" id="SSF54637">
    <property type="entry name" value="Thioesterase/thiol ester dehydrase-isomerase"/>
    <property type="match status" value="1"/>
</dbReference>
<accession>A0ABW9G4Z8</accession>
<feature type="domain" description="MaoC-like" evidence="1">
    <location>
        <begin position="94"/>
        <end position="211"/>
    </location>
</feature>
<sequence length="236" mass="27006">MKVVDFLKKKKETLAQHQFDFIDLKDRIPPVLLDHWAEFINRANSIQIINWAREHQLLSADENGQNNRQVKTVETTPIVLPPQAQTLLAKLSAQLGEEIHVGEWFTVDQERINQFANVTEDQQWIHTDPVRAQQESPFKSTIAHGFLTLSLLPMLTDSIDASQSPYPGVRMTVNYGLNEVRFLYPVKAGSRVRASTKLRSVIPIKRGLEVVKEIRVQIEGTRRPACIAQTVIRLYF</sequence>
<evidence type="ECO:0000313" key="2">
    <source>
        <dbReference type="EMBL" id="MFM2484572.1"/>
    </source>
</evidence>
<comment type="caution">
    <text evidence="2">The sequence shown here is derived from an EMBL/GenBank/DDBJ whole genome shotgun (WGS) entry which is preliminary data.</text>
</comment>